<dbReference type="Proteomes" id="UP000255129">
    <property type="component" value="Unassembled WGS sequence"/>
</dbReference>
<gene>
    <name evidence="2" type="primary">hdeD</name>
    <name evidence="2" type="ORF">NCTC12026_02891</name>
</gene>
<feature type="transmembrane region" description="Helical" evidence="1">
    <location>
        <begin position="80"/>
        <end position="97"/>
    </location>
</feature>
<feature type="transmembrane region" description="Helical" evidence="1">
    <location>
        <begin position="21"/>
        <end position="42"/>
    </location>
</feature>
<evidence type="ECO:0000256" key="1">
    <source>
        <dbReference type="SAM" id="Phobius"/>
    </source>
</evidence>
<evidence type="ECO:0000313" key="2">
    <source>
        <dbReference type="EMBL" id="SUC36465.1"/>
    </source>
</evidence>
<dbReference type="InterPro" id="IPR005325">
    <property type="entry name" value="DUF308_memb"/>
</dbReference>
<sequence>MLNINREKLLSLASGDMKKQRNTLIVLAVLLLLGGIVCLLNPMASGIVVSAIVGVLLILSGVGAIVSILSSAIYTGWSRLFGFVIGIIYCIVGYAFIKEPLQGLIAMAIIIAALFIFGGILRLYSGFQQIKSAAGWVQLIIGILDFFIAYLLIGNGPITSIALLTTLIGIEMIFSAFGLFSLLSLFKRKAE</sequence>
<evidence type="ECO:0000313" key="3">
    <source>
        <dbReference type="Proteomes" id="UP000255129"/>
    </source>
</evidence>
<reference evidence="2 3" key="1">
    <citation type="submission" date="2018-06" db="EMBL/GenBank/DDBJ databases">
        <authorList>
            <consortium name="Pathogen Informatics"/>
            <person name="Doyle S."/>
        </authorList>
    </citation>
    <scope>NUCLEOTIDE SEQUENCE [LARGE SCALE GENOMIC DNA]</scope>
    <source>
        <strain evidence="2 3">NCTC12026</strain>
    </source>
</reference>
<keyword evidence="1" id="KW-1133">Transmembrane helix</keyword>
<dbReference type="NCBIfam" id="NF007577">
    <property type="entry name" value="PRK10209.1"/>
    <property type="match status" value="1"/>
</dbReference>
<dbReference type="OrthoDB" id="6591996at2"/>
<dbReference type="InterPro" id="IPR052712">
    <property type="entry name" value="Acid_resist_chaperone_HdeD"/>
</dbReference>
<proteinExistence type="predicted"/>
<dbReference type="GO" id="GO:0005886">
    <property type="term" value="C:plasma membrane"/>
    <property type="evidence" value="ECO:0007669"/>
    <property type="project" value="TreeGrafter"/>
</dbReference>
<feature type="transmembrane region" description="Helical" evidence="1">
    <location>
        <begin position="159"/>
        <end position="186"/>
    </location>
</feature>
<feature type="transmembrane region" description="Helical" evidence="1">
    <location>
        <begin position="133"/>
        <end position="153"/>
    </location>
</feature>
<dbReference type="EMBL" id="UGUA01000002">
    <property type="protein sequence ID" value="SUC36465.1"/>
    <property type="molecule type" value="Genomic_DNA"/>
</dbReference>
<accession>A0A379G697</accession>
<protein>
    <submittedName>
        <fullName evidence="2">Acid-resistance membrane protein</fullName>
    </submittedName>
</protein>
<dbReference type="RefSeq" id="WP_006815111.1">
    <property type="nucleotide sequence ID" value="NZ_AP018946.1"/>
</dbReference>
<dbReference type="PANTHER" id="PTHR34989:SF1">
    <property type="entry name" value="PROTEIN HDED"/>
    <property type="match status" value="1"/>
</dbReference>
<keyword evidence="1" id="KW-0812">Transmembrane</keyword>
<dbReference type="Pfam" id="PF03729">
    <property type="entry name" value="DUF308"/>
    <property type="match status" value="1"/>
</dbReference>
<dbReference type="AlphaFoldDB" id="A0A379G697"/>
<keyword evidence="1" id="KW-0472">Membrane</keyword>
<dbReference type="PANTHER" id="PTHR34989">
    <property type="entry name" value="PROTEIN HDED"/>
    <property type="match status" value="1"/>
</dbReference>
<dbReference type="GeneID" id="93422083"/>
<organism evidence="2 3">
    <name type="scientific">Providencia rustigianii</name>
    <dbReference type="NCBI Taxonomy" id="158850"/>
    <lineage>
        <taxon>Bacteria</taxon>
        <taxon>Pseudomonadati</taxon>
        <taxon>Pseudomonadota</taxon>
        <taxon>Gammaproteobacteria</taxon>
        <taxon>Enterobacterales</taxon>
        <taxon>Morganellaceae</taxon>
        <taxon>Providencia</taxon>
    </lineage>
</organism>
<feature type="transmembrane region" description="Helical" evidence="1">
    <location>
        <begin position="103"/>
        <end position="121"/>
    </location>
</feature>
<feature type="transmembrane region" description="Helical" evidence="1">
    <location>
        <begin position="48"/>
        <end position="68"/>
    </location>
</feature>
<name>A0A379G697_9GAMM</name>